<evidence type="ECO:0000256" key="2">
    <source>
        <dbReference type="SAM" id="Phobius"/>
    </source>
</evidence>
<dbReference type="PROSITE" id="PS00636">
    <property type="entry name" value="DNAJ_1"/>
    <property type="match status" value="1"/>
</dbReference>
<dbReference type="GO" id="GO:0005783">
    <property type="term" value="C:endoplasmic reticulum"/>
    <property type="evidence" value="ECO:0007669"/>
    <property type="project" value="TreeGrafter"/>
</dbReference>
<dbReference type="GO" id="GO:0036503">
    <property type="term" value="P:ERAD pathway"/>
    <property type="evidence" value="ECO:0007669"/>
    <property type="project" value="TreeGrafter"/>
</dbReference>
<protein>
    <recommendedName>
        <fullName evidence="3">J domain-containing protein</fullName>
    </recommendedName>
</protein>
<dbReference type="PANTHER" id="PTHR44360:SF1">
    <property type="entry name" value="DNAJ HOMOLOG SUBFAMILY B MEMBER 9"/>
    <property type="match status" value="1"/>
</dbReference>
<keyword evidence="2" id="KW-0472">Membrane</keyword>
<name>A0A9P5SUS2_9FUNG</name>
<dbReference type="InterPro" id="IPR051948">
    <property type="entry name" value="Hsp70_co-chaperone_J-domain"/>
</dbReference>
<reference evidence="4" key="1">
    <citation type="journal article" date="2020" name="Fungal Divers.">
        <title>Resolving the Mortierellaceae phylogeny through synthesis of multi-gene phylogenetics and phylogenomics.</title>
        <authorList>
            <person name="Vandepol N."/>
            <person name="Liber J."/>
            <person name="Desiro A."/>
            <person name="Na H."/>
            <person name="Kennedy M."/>
            <person name="Barry K."/>
            <person name="Grigoriev I.V."/>
            <person name="Miller A.N."/>
            <person name="O'Donnell K."/>
            <person name="Stajich J.E."/>
            <person name="Bonito G."/>
        </authorList>
    </citation>
    <scope>NUCLEOTIDE SEQUENCE</scope>
    <source>
        <strain evidence="4">NVP1</strain>
    </source>
</reference>
<accession>A0A9P5SUS2</accession>
<dbReference type="Gene3D" id="1.10.287.110">
    <property type="entry name" value="DnaJ domain"/>
    <property type="match status" value="1"/>
</dbReference>
<organism evidence="4 5">
    <name type="scientific">Podila minutissima</name>
    <dbReference type="NCBI Taxonomy" id="64525"/>
    <lineage>
        <taxon>Eukaryota</taxon>
        <taxon>Fungi</taxon>
        <taxon>Fungi incertae sedis</taxon>
        <taxon>Mucoromycota</taxon>
        <taxon>Mortierellomycotina</taxon>
        <taxon>Mortierellomycetes</taxon>
        <taxon>Mortierellales</taxon>
        <taxon>Mortierellaceae</taxon>
        <taxon>Podila</taxon>
    </lineage>
</organism>
<dbReference type="SMART" id="SM00271">
    <property type="entry name" value="DnaJ"/>
    <property type="match status" value="1"/>
</dbReference>
<feature type="transmembrane region" description="Helical" evidence="2">
    <location>
        <begin position="30"/>
        <end position="48"/>
    </location>
</feature>
<feature type="domain" description="J" evidence="3">
    <location>
        <begin position="57"/>
        <end position="121"/>
    </location>
</feature>
<dbReference type="Proteomes" id="UP000696485">
    <property type="component" value="Unassembled WGS sequence"/>
</dbReference>
<comment type="caution">
    <text evidence="4">The sequence shown here is derived from an EMBL/GenBank/DDBJ whole genome shotgun (WGS) entry which is preliminary data.</text>
</comment>
<dbReference type="AlphaFoldDB" id="A0A9P5SUS2"/>
<dbReference type="InterPro" id="IPR018253">
    <property type="entry name" value="DnaJ_domain_CS"/>
</dbReference>
<dbReference type="GO" id="GO:0051087">
    <property type="term" value="F:protein-folding chaperone binding"/>
    <property type="evidence" value="ECO:0007669"/>
    <property type="project" value="TreeGrafter"/>
</dbReference>
<keyword evidence="5" id="KW-1185">Reference proteome</keyword>
<dbReference type="GO" id="GO:0051787">
    <property type="term" value="F:misfolded protein binding"/>
    <property type="evidence" value="ECO:0007669"/>
    <property type="project" value="TreeGrafter"/>
</dbReference>
<dbReference type="Pfam" id="PF00226">
    <property type="entry name" value="DnaJ"/>
    <property type="match status" value="1"/>
</dbReference>
<dbReference type="InterPro" id="IPR036869">
    <property type="entry name" value="J_dom_sf"/>
</dbReference>
<dbReference type="PROSITE" id="PS50076">
    <property type="entry name" value="DNAJ_2"/>
    <property type="match status" value="1"/>
</dbReference>
<dbReference type="SUPFAM" id="SSF46565">
    <property type="entry name" value="Chaperone J-domain"/>
    <property type="match status" value="1"/>
</dbReference>
<sequence>MAARVIQNMWYRTKNPKGRPVKDSPQHKRHFAWIFAGVIISYLSYTAIQFEQALGSNHYDMLDLQFSTFTQKQLKTNFRKASLQYHPDKIGEAGEEIFVKIRAAYQVLVDPILRVAYDRFGPGITGCLTCKTTKDYVKYGINDYRAFYSGSYVVLFLLGTVGKAGFGKYWRYVALTYMAAWEFSMVMGPKRASLVSYVFPHRTTYEQLRIARQIFVSVVVAVNQIGPLVLPSTVEKKVDIKDVIKKISELNDQIVASSAEQLQQSFDVFRDDAECMTQLKRQMSGVIIDSLIAANQPVFDDARMAVYKRIKDSPNQEYYDEK</sequence>
<keyword evidence="2" id="KW-0812">Transmembrane</keyword>
<dbReference type="EMBL" id="JAAAUY010000050">
    <property type="protein sequence ID" value="KAF9336687.1"/>
    <property type="molecule type" value="Genomic_DNA"/>
</dbReference>
<dbReference type="CDD" id="cd06257">
    <property type="entry name" value="DnaJ"/>
    <property type="match status" value="1"/>
</dbReference>
<evidence type="ECO:0000313" key="4">
    <source>
        <dbReference type="EMBL" id="KAF9336687.1"/>
    </source>
</evidence>
<dbReference type="PANTHER" id="PTHR44360">
    <property type="entry name" value="DNAJ HOMOLOG SUBFAMILY B MEMBER 9"/>
    <property type="match status" value="1"/>
</dbReference>
<evidence type="ECO:0000313" key="5">
    <source>
        <dbReference type="Proteomes" id="UP000696485"/>
    </source>
</evidence>
<keyword evidence="2" id="KW-1133">Transmembrane helix</keyword>
<evidence type="ECO:0000259" key="3">
    <source>
        <dbReference type="PROSITE" id="PS50076"/>
    </source>
</evidence>
<evidence type="ECO:0000256" key="1">
    <source>
        <dbReference type="ARBA" id="ARBA00023186"/>
    </source>
</evidence>
<dbReference type="InterPro" id="IPR001623">
    <property type="entry name" value="DnaJ_domain"/>
</dbReference>
<feature type="transmembrane region" description="Helical" evidence="2">
    <location>
        <begin position="146"/>
        <end position="166"/>
    </location>
</feature>
<gene>
    <name evidence="4" type="ORF">BG006_007752</name>
</gene>
<keyword evidence="1" id="KW-0143">Chaperone</keyword>
<proteinExistence type="predicted"/>